<dbReference type="InterPro" id="IPR058922">
    <property type="entry name" value="WHD_DRP"/>
</dbReference>
<organism evidence="4 5">
    <name type="scientific">Stylosanthes scabra</name>
    <dbReference type="NCBI Taxonomy" id="79078"/>
    <lineage>
        <taxon>Eukaryota</taxon>
        <taxon>Viridiplantae</taxon>
        <taxon>Streptophyta</taxon>
        <taxon>Embryophyta</taxon>
        <taxon>Tracheophyta</taxon>
        <taxon>Spermatophyta</taxon>
        <taxon>Magnoliopsida</taxon>
        <taxon>eudicotyledons</taxon>
        <taxon>Gunneridae</taxon>
        <taxon>Pentapetalae</taxon>
        <taxon>rosids</taxon>
        <taxon>fabids</taxon>
        <taxon>Fabales</taxon>
        <taxon>Fabaceae</taxon>
        <taxon>Papilionoideae</taxon>
        <taxon>50 kb inversion clade</taxon>
        <taxon>dalbergioids sensu lato</taxon>
        <taxon>Dalbergieae</taxon>
        <taxon>Pterocarpus clade</taxon>
        <taxon>Stylosanthes</taxon>
    </lineage>
</organism>
<dbReference type="SUPFAM" id="SSF52058">
    <property type="entry name" value="L domain-like"/>
    <property type="match status" value="1"/>
</dbReference>
<sequence>MIRWLMLQSQRNLITTFPLWLKRKVGNCFAMMCSTEKNCPPELERIGRSIVETCKGLPLAIKTTAGIVTKRERSEDAWEDIMNLLPYWGVAEEVSSVVMMEILKFSYDDLPNKMKPCFLYLGVFPEDEEIRVRDLIRLWMAEGFLEAIQSGRSKAPPEPEDIGEQYLKELVDRNLVQVVKRRSDGKGVKTCQIHDLFRALCISESNKPDNNNNNAHKLSFPNNLGSYACLVTCNQSCTCSLFLANDVKYEWQHHIPKDCRVKVLRFANGLSLNDLSGLTDEVFERLIKSLRFLKIGESSDELSMFQSVETCHIVSCEEELSIGGLKQLRHLHCDLGVSFWVDEGGVKDKMQNLQTLSYAYAYSQLGSLFNNGCFRNLRKLGLRIHEDHGSAEENLRSLHCLSNLRKLTLICERCSIPFDSILFPSNLIKVTLTEFKDLKSKDMNTFGQIPSLQILKLIYGRCEEETLNCGIAGSFPRLQVFIMERLRIKCLTSEEGAMPRLRRAVFYRCPELKEVTKQMSSLGSNLEFVEHRDAFLEDIFNDIEALDDMEP</sequence>
<dbReference type="InterPro" id="IPR032675">
    <property type="entry name" value="LRR_dom_sf"/>
</dbReference>
<name>A0ABU6UPL5_9FABA</name>
<dbReference type="PANTHER" id="PTHR23155">
    <property type="entry name" value="DISEASE RESISTANCE PROTEIN RP"/>
    <property type="match status" value="1"/>
</dbReference>
<dbReference type="Gene3D" id="1.10.8.430">
    <property type="entry name" value="Helical domain of apoptotic protease-activating factors"/>
    <property type="match status" value="1"/>
</dbReference>
<feature type="domain" description="Disease resistance protein winged helix" evidence="3">
    <location>
        <begin position="123"/>
        <end position="200"/>
    </location>
</feature>
<protein>
    <recommendedName>
        <fullName evidence="3">Disease resistance protein winged helix domain-containing protein</fullName>
    </recommendedName>
</protein>
<dbReference type="Gene3D" id="1.10.10.10">
    <property type="entry name" value="Winged helix-like DNA-binding domain superfamily/Winged helix DNA-binding domain"/>
    <property type="match status" value="1"/>
</dbReference>
<evidence type="ECO:0000313" key="5">
    <source>
        <dbReference type="Proteomes" id="UP001341840"/>
    </source>
</evidence>
<dbReference type="InterPro" id="IPR027417">
    <property type="entry name" value="P-loop_NTPase"/>
</dbReference>
<evidence type="ECO:0000259" key="3">
    <source>
        <dbReference type="Pfam" id="PF23559"/>
    </source>
</evidence>
<dbReference type="PANTHER" id="PTHR23155:SF1193">
    <property type="entry name" value="DISEASE RESISTANCE PROTEIN RPP13-RELATED"/>
    <property type="match status" value="1"/>
</dbReference>
<dbReference type="Pfam" id="PF23559">
    <property type="entry name" value="WHD_DRP"/>
    <property type="match status" value="1"/>
</dbReference>
<evidence type="ECO:0000256" key="2">
    <source>
        <dbReference type="ARBA" id="ARBA00022821"/>
    </source>
</evidence>
<keyword evidence="5" id="KW-1185">Reference proteome</keyword>
<dbReference type="InterPro" id="IPR042197">
    <property type="entry name" value="Apaf_helical"/>
</dbReference>
<dbReference type="EMBL" id="JASCZI010121899">
    <property type="protein sequence ID" value="MED6163246.1"/>
    <property type="molecule type" value="Genomic_DNA"/>
</dbReference>
<keyword evidence="2" id="KW-0611">Plant defense</keyword>
<evidence type="ECO:0000256" key="1">
    <source>
        <dbReference type="ARBA" id="ARBA00022737"/>
    </source>
</evidence>
<dbReference type="InterPro" id="IPR036388">
    <property type="entry name" value="WH-like_DNA-bd_sf"/>
</dbReference>
<dbReference type="Proteomes" id="UP001341840">
    <property type="component" value="Unassembled WGS sequence"/>
</dbReference>
<reference evidence="4 5" key="1">
    <citation type="journal article" date="2023" name="Plants (Basel)">
        <title>Bridging the Gap: Combining Genomics and Transcriptomics Approaches to Understand Stylosanthes scabra, an Orphan Legume from the Brazilian Caatinga.</title>
        <authorList>
            <person name="Ferreira-Neto J.R.C."/>
            <person name="da Silva M.D."/>
            <person name="Binneck E."/>
            <person name="de Melo N.F."/>
            <person name="da Silva R.H."/>
            <person name="de Melo A.L.T.M."/>
            <person name="Pandolfi V."/>
            <person name="Bustamante F.O."/>
            <person name="Brasileiro-Vidal A.C."/>
            <person name="Benko-Iseppon A.M."/>
        </authorList>
    </citation>
    <scope>NUCLEOTIDE SEQUENCE [LARGE SCALE GENOMIC DNA]</scope>
    <source>
        <tissue evidence="4">Leaves</tissue>
    </source>
</reference>
<proteinExistence type="predicted"/>
<evidence type="ECO:0000313" key="4">
    <source>
        <dbReference type="EMBL" id="MED6163246.1"/>
    </source>
</evidence>
<dbReference type="SUPFAM" id="SSF52540">
    <property type="entry name" value="P-loop containing nucleoside triphosphate hydrolases"/>
    <property type="match status" value="1"/>
</dbReference>
<gene>
    <name evidence="4" type="ORF">PIB30_078131</name>
</gene>
<dbReference type="InterPro" id="IPR044974">
    <property type="entry name" value="Disease_R_plants"/>
</dbReference>
<accession>A0ABU6UPL5</accession>
<comment type="caution">
    <text evidence="4">The sequence shown here is derived from an EMBL/GenBank/DDBJ whole genome shotgun (WGS) entry which is preliminary data.</text>
</comment>
<keyword evidence="1" id="KW-0677">Repeat</keyword>
<dbReference type="Gene3D" id="3.80.10.10">
    <property type="entry name" value="Ribonuclease Inhibitor"/>
    <property type="match status" value="1"/>
</dbReference>